<protein>
    <submittedName>
        <fullName evidence="1">Uncharacterized protein</fullName>
    </submittedName>
</protein>
<comment type="caution">
    <text evidence="1">The sequence shown here is derived from an EMBL/GenBank/DDBJ whole genome shotgun (WGS) entry which is preliminary data.</text>
</comment>
<dbReference type="Proteomes" id="UP001175228">
    <property type="component" value="Unassembled WGS sequence"/>
</dbReference>
<accession>A0AA39UKT5</accession>
<name>A0AA39UKT5_9AGAR</name>
<sequence length="152" mass="16662">MADYPAFLCLISASVTMTRPLPRCDSDGDRNTSILWSGSTLGPLYSIQRQRAKQSTLILDPHSEERLIIVDLASFPFFILAVLDPPQPPAASPCDQRHITQYSAETPLLMPVSGSSCFGYESVMKLGISSKPHYDFSLPFPCLISAEGRLSP</sequence>
<dbReference type="AlphaFoldDB" id="A0AA39UKT5"/>
<reference evidence="1" key="1">
    <citation type="submission" date="2023-06" db="EMBL/GenBank/DDBJ databases">
        <authorList>
            <consortium name="Lawrence Berkeley National Laboratory"/>
            <person name="Ahrendt S."/>
            <person name="Sahu N."/>
            <person name="Indic B."/>
            <person name="Wong-Bajracharya J."/>
            <person name="Merenyi Z."/>
            <person name="Ke H.-M."/>
            <person name="Monk M."/>
            <person name="Kocsube S."/>
            <person name="Drula E."/>
            <person name="Lipzen A."/>
            <person name="Balint B."/>
            <person name="Henrissat B."/>
            <person name="Andreopoulos B."/>
            <person name="Martin F.M."/>
            <person name="Harder C.B."/>
            <person name="Rigling D."/>
            <person name="Ford K.L."/>
            <person name="Foster G.D."/>
            <person name="Pangilinan J."/>
            <person name="Papanicolaou A."/>
            <person name="Barry K."/>
            <person name="LaButti K."/>
            <person name="Viragh M."/>
            <person name="Koriabine M."/>
            <person name="Yan M."/>
            <person name="Riley R."/>
            <person name="Champramary S."/>
            <person name="Plett K.L."/>
            <person name="Tsai I.J."/>
            <person name="Slot J."/>
            <person name="Sipos G."/>
            <person name="Plett J."/>
            <person name="Nagy L.G."/>
            <person name="Grigoriev I.V."/>
        </authorList>
    </citation>
    <scope>NUCLEOTIDE SEQUENCE</scope>
    <source>
        <strain evidence="1">HWK02</strain>
    </source>
</reference>
<dbReference type="EMBL" id="JAUEPU010000032">
    <property type="protein sequence ID" value="KAK0492043.1"/>
    <property type="molecule type" value="Genomic_DNA"/>
</dbReference>
<proteinExistence type="predicted"/>
<evidence type="ECO:0000313" key="1">
    <source>
        <dbReference type="EMBL" id="KAK0492043.1"/>
    </source>
</evidence>
<gene>
    <name evidence="1" type="ORF">EDD18DRAFT_533968</name>
</gene>
<organism evidence="1 2">
    <name type="scientific">Armillaria luteobubalina</name>
    <dbReference type="NCBI Taxonomy" id="153913"/>
    <lineage>
        <taxon>Eukaryota</taxon>
        <taxon>Fungi</taxon>
        <taxon>Dikarya</taxon>
        <taxon>Basidiomycota</taxon>
        <taxon>Agaricomycotina</taxon>
        <taxon>Agaricomycetes</taxon>
        <taxon>Agaricomycetidae</taxon>
        <taxon>Agaricales</taxon>
        <taxon>Marasmiineae</taxon>
        <taxon>Physalacriaceae</taxon>
        <taxon>Armillaria</taxon>
    </lineage>
</organism>
<evidence type="ECO:0000313" key="2">
    <source>
        <dbReference type="Proteomes" id="UP001175228"/>
    </source>
</evidence>
<keyword evidence="2" id="KW-1185">Reference proteome</keyword>